<evidence type="ECO:0000313" key="1">
    <source>
        <dbReference type="EMBL" id="KDR29745.1"/>
    </source>
</evidence>
<reference evidence="1 2" key="1">
    <citation type="submission" date="2014-03" db="EMBL/GenBank/DDBJ databases">
        <title>Draft Genome Sequences of Four Burkholderia Strains.</title>
        <authorList>
            <person name="Liu X.Y."/>
            <person name="Li C.X."/>
            <person name="Xu J.H."/>
        </authorList>
    </citation>
    <scope>NUCLEOTIDE SEQUENCE [LARGE SCALE GENOMIC DNA]</scope>
    <source>
        <strain evidence="1 2">OP-1</strain>
    </source>
</reference>
<gene>
    <name evidence="1" type="ORF">BG60_05765</name>
</gene>
<dbReference type="Proteomes" id="UP000027451">
    <property type="component" value="Unassembled WGS sequence"/>
</dbReference>
<protein>
    <submittedName>
        <fullName evidence="1">Uncharacterized protein</fullName>
    </submittedName>
</protein>
<dbReference type="OrthoDB" id="8703221at2"/>
<evidence type="ECO:0000313" key="2">
    <source>
        <dbReference type="Proteomes" id="UP000027451"/>
    </source>
</evidence>
<accession>A0A656QJI4</accession>
<sequence>MSEEELKKLLHDYHNFDDGLVVSFGFFYPVGEPPAAQAIFYAKNHSAPGDRWDTVKIVVKDVAEFNAQWKGNQPNSICTGVHLVKFDDLWCLDVDGVYGDVEDPKSIEEVRRIGDCYVIGRDIHVYIKDDRQVDLYANLITL</sequence>
<dbReference type="RefSeq" id="WP_008347430.1">
    <property type="nucleotide sequence ID" value="NZ_CP084285.1"/>
</dbReference>
<name>A0A656QJI4_9BURK</name>
<organism evidence="1 2">
    <name type="scientific">Caballeronia zhejiangensis</name>
    <dbReference type="NCBI Taxonomy" id="871203"/>
    <lineage>
        <taxon>Bacteria</taxon>
        <taxon>Pseudomonadati</taxon>
        <taxon>Pseudomonadota</taxon>
        <taxon>Betaproteobacteria</taxon>
        <taxon>Burkholderiales</taxon>
        <taxon>Burkholderiaceae</taxon>
        <taxon>Caballeronia</taxon>
    </lineage>
</organism>
<dbReference type="EMBL" id="JFHD01000012">
    <property type="protein sequence ID" value="KDR29745.1"/>
    <property type="molecule type" value="Genomic_DNA"/>
</dbReference>
<dbReference type="AlphaFoldDB" id="A0A656QJI4"/>
<keyword evidence="2" id="KW-1185">Reference proteome</keyword>
<comment type="caution">
    <text evidence="1">The sequence shown here is derived from an EMBL/GenBank/DDBJ whole genome shotgun (WGS) entry which is preliminary data.</text>
</comment>
<proteinExistence type="predicted"/>